<dbReference type="PROSITE" id="PS52015">
    <property type="entry name" value="TONB_CTD"/>
    <property type="match status" value="1"/>
</dbReference>
<sequence>MATAVFDDRPRESFQWTRSSAISVTLAAHALAALLILAPPAMESVARRESTAIEPIMVIPEKKPEEVIPVQPLKPPPPFRPRPAPTPRVETPPTPPMPVEANDSPMAIPVDPTPAAPDPGPAPIPETAPTALGYGAGMKNVAYPRDAIKNRHEGTVMLRVKIGTDGTPLEAIVESSSGHASLDRAAREAVMKWRFTPGTKNGQPFIAWGLVPIAFKLNQL</sequence>
<keyword evidence="9 11" id="KW-0472">Membrane</keyword>
<dbReference type="InterPro" id="IPR006260">
    <property type="entry name" value="TonB/TolA_C"/>
</dbReference>
<dbReference type="GO" id="GO:0031992">
    <property type="term" value="F:energy transducer activity"/>
    <property type="evidence" value="ECO:0007669"/>
    <property type="project" value="TreeGrafter"/>
</dbReference>
<protein>
    <submittedName>
        <fullName evidence="13">Energy transducer TonB</fullName>
    </submittedName>
</protein>
<keyword evidence="3" id="KW-0813">Transport</keyword>
<name>A0A9X3YM46_9GAMM</name>
<dbReference type="EMBL" id="JAOVZO020000018">
    <property type="protein sequence ID" value="MDC8013765.1"/>
    <property type="molecule type" value="Genomic_DNA"/>
</dbReference>
<dbReference type="Gene3D" id="3.30.1150.10">
    <property type="match status" value="1"/>
</dbReference>
<gene>
    <name evidence="13" type="ORF">OD750_014580</name>
</gene>
<feature type="transmembrane region" description="Helical" evidence="11">
    <location>
        <begin position="20"/>
        <end position="38"/>
    </location>
</feature>
<evidence type="ECO:0000259" key="12">
    <source>
        <dbReference type="PROSITE" id="PS52015"/>
    </source>
</evidence>
<comment type="similarity">
    <text evidence="2">Belongs to the TonB family.</text>
</comment>
<keyword evidence="8 11" id="KW-1133">Transmembrane helix</keyword>
<keyword evidence="7" id="KW-0653">Protein transport</keyword>
<dbReference type="GO" id="GO:0015031">
    <property type="term" value="P:protein transport"/>
    <property type="evidence" value="ECO:0007669"/>
    <property type="project" value="UniProtKB-KW"/>
</dbReference>
<evidence type="ECO:0000256" key="6">
    <source>
        <dbReference type="ARBA" id="ARBA00022692"/>
    </source>
</evidence>
<evidence type="ECO:0000256" key="3">
    <source>
        <dbReference type="ARBA" id="ARBA00022448"/>
    </source>
</evidence>
<evidence type="ECO:0000256" key="10">
    <source>
        <dbReference type="SAM" id="MobiDB-lite"/>
    </source>
</evidence>
<feature type="compositionally biased region" description="Pro residues" evidence="10">
    <location>
        <begin position="72"/>
        <end position="98"/>
    </location>
</feature>
<feature type="domain" description="TonB C-terminal" evidence="12">
    <location>
        <begin position="128"/>
        <end position="220"/>
    </location>
</feature>
<accession>A0A9X3YM46</accession>
<evidence type="ECO:0000313" key="14">
    <source>
        <dbReference type="Proteomes" id="UP001139971"/>
    </source>
</evidence>
<evidence type="ECO:0000256" key="4">
    <source>
        <dbReference type="ARBA" id="ARBA00022475"/>
    </source>
</evidence>
<evidence type="ECO:0000256" key="8">
    <source>
        <dbReference type="ARBA" id="ARBA00022989"/>
    </source>
</evidence>
<dbReference type="Pfam" id="PF03544">
    <property type="entry name" value="TonB_C"/>
    <property type="match status" value="1"/>
</dbReference>
<dbReference type="PANTHER" id="PTHR33446:SF2">
    <property type="entry name" value="PROTEIN TONB"/>
    <property type="match status" value="1"/>
</dbReference>
<dbReference type="RefSeq" id="WP_263541413.1">
    <property type="nucleotide sequence ID" value="NZ_JAOVZO020000018.1"/>
</dbReference>
<dbReference type="PANTHER" id="PTHR33446">
    <property type="entry name" value="PROTEIN TONB-RELATED"/>
    <property type="match status" value="1"/>
</dbReference>
<feature type="region of interest" description="Disordered" evidence="10">
    <location>
        <begin position="68"/>
        <end position="99"/>
    </location>
</feature>
<dbReference type="Proteomes" id="UP001139971">
    <property type="component" value="Unassembled WGS sequence"/>
</dbReference>
<evidence type="ECO:0000313" key="13">
    <source>
        <dbReference type="EMBL" id="MDC8013765.1"/>
    </source>
</evidence>
<dbReference type="AlphaFoldDB" id="A0A9X3YM46"/>
<reference evidence="13" key="1">
    <citation type="submission" date="2023-02" db="EMBL/GenBank/DDBJ databases">
        <title>Tahibacter soli sp. nov. isolated from soil.</title>
        <authorList>
            <person name="Baek J.H."/>
            <person name="Lee J.K."/>
            <person name="Choi D.G."/>
            <person name="Jeon C.O."/>
        </authorList>
    </citation>
    <scope>NUCLEOTIDE SEQUENCE</scope>
    <source>
        <strain evidence="13">BL</strain>
    </source>
</reference>
<dbReference type="GO" id="GO:0098797">
    <property type="term" value="C:plasma membrane protein complex"/>
    <property type="evidence" value="ECO:0007669"/>
    <property type="project" value="TreeGrafter"/>
</dbReference>
<keyword evidence="6 11" id="KW-0812">Transmembrane</keyword>
<keyword evidence="14" id="KW-1185">Reference proteome</keyword>
<dbReference type="NCBIfam" id="TIGR01352">
    <property type="entry name" value="tonB_Cterm"/>
    <property type="match status" value="1"/>
</dbReference>
<organism evidence="13 14">
    <name type="scientific">Tahibacter soli</name>
    <dbReference type="NCBI Taxonomy" id="2983605"/>
    <lineage>
        <taxon>Bacteria</taxon>
        <taxon>Pseudomonadati</taxon>
        <taxon>Pseudomonadota</taxon>
        <taxon>Gammaproteobacteria</taxon>
        <taxon>Lysobacterales</taxon>
        <taxon>Rhodanobacteraceae</taxon>
        <taxon>Tahibacter</taxon>
    </lineage>
</organism>
<evidence type="ECO:0000256" key="1">
    <source>
        <dbReference type="ARBA" id="ARBA00004383"/>
    </source>
</evidence>
<dbReference type="GO" id="GO:0055085">
    <property type="term" value="P:transmembrane transport"/>
    <property type="evidence" value="ECO:0007669"/>
    <property type="project" value="InterPro"/>
</dbReference>
<comment type="caution">
    <text evidence="13">The sequence shown here is derived from an EMBL/GenBank/DDBJ whole genome shotgun (WGS) entry which is preliminary data.</text>
</comment>
<evidence type="ECO:0000256" key="11">
    <source>
        <dbReference type="SAM" id="Phobius"/>
    </source>
</evidence>
<evidence type="ECO:0000256" key="5">
    <source>
        <dbReference type="ARBA" id="ARBA00022519"/>
    </source>
</evidence>
<dbReference type="InterPro" id="IPR051045">
    <property type="entry name" value="TonB-dependent_transducer"/>
</dbReference>
<proteinExistence type="inferred from homology"/>
<keyword evidence="4" id="KW-1003">Cell membrane</keyword>
<evidence type="ECO:0000256" key="7">
    <source>
        <dbReference type="ARBA" id="ARBA00022927"/>
    </source>
</evidence>
<comment type="subcellular location">
    <subcellularLocation>
        <location evidence="1">Cell inner membrane</location>
        <topology evidence="1">Single-pass membrane protein</topology>
        <orientation evidence="1">Periplasmic side</orientation>
    </subcellularLocation>
</comment>
<dbReference type="SUPFAM" id="SSF74653">
    <property type="entry name" value="TolA/TonB C-terminal domain"/>
    <property type="match status" value="1"/>
</dbReference>
<dbReference type="InterPro" id="IPR037682">
    <property type="entry name" value="TonB_C"/>
</dbReference>
<keyword evidence="5" id="KW-0997">Cell inner membrane</keyword>
<evidence type="ECO:0000256" key="9">
    <source>
        <dbReference type="ARBA" id="ARBA00023136"/>
    </source>
</evidence>
<evidence type="ECO:0000256" key="2">
    <source>
        <dbReference type="ARBA" id="ARBA00006555"/>
    </source>
</evidence>